<dbReference type="Gene3D" id="1.20.1070.10">
    <property type="entry name" value="Rhodopsin 7-helix transmembrane proteins"/>
    <property type="match status" value="1"/>
</dbReference>
<keyword evidence="6 13" id="KW-1133">Transmembrane helix</keyword>
<evidence type="ECO:0000256" key="10">
    <source>
        <dbReference type="ARBA" id="ARBA00023170"/>
    </source>
</evidence>
<evidence type="ECO:0000259" key="15">
    <source>
        <dbReference type="PROSITE" id="PS50261"/>
    </source>
</evidence>
<dbReference type="SMART" id="SM00008">
    <property type="entry name" value="HormR"/>
    <property type="match status" value="1"/>
</dbReference>
<evidence type="ECO:0000256" key="13">
    <source>
        <dbReference type="SAM" id="Phobius"/>
    </source>
</evidence>
<keyword evidence="17" id="KW-1185">Reference proteome</keyword>
<dbReference type="InterPro" id="IPR017981">
    <property type="entry name" value="GPCR_2-like_7TM"/>
</dbReference>
<evidence type="ECO:0000313" key="17">
    <source>
        <dbReference type="Proteomes" id="UP000594454"/>
    </source>
</evidence>
<feature type="transmembrane region" description="Helical" evidence="13">
    <location>
        <begin position="209"/>
        <end position="237"/>
    </location>
</feature>
<dbReference type="EMBL" id="LR899012">
    <property type="protein sequence ID" value="CAD7088171.1"/>
    <property type="molecule type" value="Genomic_DNA"/>
</dbReference>
<feature type="transmembrane region" description="Helical" evidence="13">
    <location>
        <begin position="284"/>
        <end position="309"/>
    </location>
</feature>
<keyword evidence="8 13" id="KW-0472">Membrane</keyword>
<keyword evidence="10" id="KW-0675">Receptor</keyword>
<accession>A0A7R8YZW9</accession>
<evidence type="ECO:0000259" key="14">
    <source>
        <dbReference type="PROSITE" id="PS50227"/>
    </source>
</evidence>
<dbReference type="InterPro" id="IPR036445">
    <property type="entry name" value="GPCR_2_extracell_dom_sf"/>
</dbReference>
<dbReference type="PROSITE" id="PS00649">
    <property type="entry name" value="G_PROTEIN_RECEP_F2_1"/>
    <property type="match status" value="1"/>
</dbReference>
<dbReference type="GO" id="GO:0007166">
    <property type="term" value="P:cell surface receptor signaling pathway"/>
    <property type="evidence" value="ECO:0007669"/>
    <property type="project" value="InterPro"/>
</dbReference>
<evidence type="ECO:0000256" key="1">
    <source>
        <dbReference type="ARBA" id="ARBA00004651"/>
    </source>
</evidence>
<dbReference type="PRINTS" id="PR00249">
    <property type="entry name" value="GPCRSECRETIN"/>
</dbReference>
<sequence>MTNFENPLKRLAGMGYGASADQVKEFVLYRYWECLRQNETVHNMTLNESQENADERFCPVIFDALLCWPRTPAGTVVKQHCPDFVEGYNKNFFAHKTCLPDGTWYRHPETHIPWTNYTRCVDMQDLEFRQVVNELYVKGYIVSLITLIISLGIFLGFKSLRCTRIRIHIHLFSSLALNCIAWILWYKLIVEVPENIRTNPTWCIGLHLLLHYLMLANYFWMFCEGLHLHLVLVVVFVKDNVVMKCFTVLGWITPLVFVAIYGVARAYHPTDAAHCWMEDSELMWLLTAPVCISLIASCIFLINVVRVLVKKLHPCSAQPAQLAIRKAVRATIILVPLFGLQHLLLPFRPDHGTDLERIYQLASAVLISLQGFCVSSLFCFANHDVVFTIRSALSRFIPNVVPPVPGGSNTGQLATLSRDIGV</sequence>
<keyword evidence="11" id="KW-0325">Glycoprotein</keyword>
<dbReference type="PROSITE" id="PS50227">
    <property type="entry name" value="G_PROTEIN_RECEP_F2_3"/>
    <property type="match status" value="1"/>
</dbReference>
<evidence type="ECO:0000256" key="7">
    <source>
        <dbReference type="ARBA" id="ARBA00023040"/>
    </source>
</evidence>
<dbReference type="PANTHER" id="PTHR45620:SF43">
    <property type="entry name" value="HECTOR, ISOFORM A"/>
    <property type="match status" value="1"/>
</dbReference>
<evidence type="ECO:0000256" key="9">
    <source>
        <dbReference type="ARBA" id="ARBA00023157"/>
    </source>
</evidence>
<dbReference type="SUPFAM" id="SSF111418">
    <property type="entry name" value="Hormone receptor domain"/>
    <property type="match status" value="1"/>
</dbReference>
<keyword evidence="9" id="KW-1015">Disulfide bond</keyword>
<evidence type="ECO:0000256" key="3">
    <source>
        <dbReference type="ARBA" id="ARBA00022475"/>
    </source>
</evidence>
<dbReference type="GO" id="GO:0005886">
    <property type="term" value="C:plasma membrane"/>
    <property type="evidence" value="ECO:0007669"/>
    <property type="project" value="UniProtKB-SubCell"/>
</dbReference>
<proteinExistence type="inferred from homology"/>
<gene>
    <name evidence="16" type="ORF">HERILL_LOCUS10821</name>
</gene>
<evidence type="ECO:0000313" key="16">
    <source>
        <dbReference type="EMBL" id="CAD7088171.1"/>
    </source>
</evidence>
<dbReference type="Pfam" id="PF00002">
    <property type="entry name" value="7tm_2"/>
    <property type="match status" value="1"/>
</dbReference>
<dbReference type="InParanoid" id="A0A7R8YZW9"/>
<feature type="transmembrane region" description="Helical" evidence="13">
    <location>
        <begin position="135"/>
        <end position="157"/>
    </location>
</feature>
<dbReference type="InterPro" id="IPR003287">
    <property type="entry name" value="GPCR_2_calcitonin_rcpt_fam"/>
</dbReference>
<evidence type="ECO:0000256" key="6">
    <source>
        <dbReference type="ARBA" id="ARBA00022989"/>
    </source>
</evidence>
<keyword evidence="7" id="KW-0297">G-protein coupled receptor</keyword>
<evidence type="ECO:0000256" key="4">
    <source>
        <dbReference type="ARBA" id="ARBA00022692"/>
    </source>
</evidence>
<organism evidence="16 17">
    <name type="scientific">Hermetia illucens</name>
    <name type="common">Black soldier fly</name>
    <dbReference type="NCBI Taxonomy" id="343691"/>
    <lineage>
        <taxon>Eukaryota</taxon>
        <taxon>Metazoa</taxon>
        <taxon>Ecdysozoa</taxon>
        <taxon>Arthropoda</taxon>
        <taxon>Hexapoda</taxon>
        <taxon>Insecta</taxon>
        <taxon>Pterygota</taxon>
        <taxon>Neoptera</taxon>
        <taxon>Endopterygota</taxon>
        <taxon>Diptera</taxon>
        <taxon>Brachycera</taxon>
        <taxon>Stratiomyomorpha</taxon>
        <taxon>Stratiomyidae</taxon>
        <taxon>Hermetiinae</taxon>
        <taxon>Hermetia</taxon>
    </lineage>
</organism>
<evidence type="ECO:0000256" key="2">
    <source>
        <dbReference type="ARBA" id="ARBA00005314"/>
    </source>
</evidence>
<evidence type="ECO:0000256" key="12">
    <source>
        <dbReference type="ARBA" id="ARBA00023224"/>
    </source>
</evidence>
<name>A0A7R8YZW9_HERIL</name>
<dbReference type="AlphaFoldDB" id="A0A7R8YZW9"/>
<reference evidence="16 17" key="1">
    <citation type="submission" date="2020-11" db="EMBL/GenBank/DDBJ databases">
        <authorList>
            <person name="Wallbank WR R."/>
            <person name="Pardo Diaz C."/>
            <person name="Kozak K."/>
            <person name="Martin S."/>
            <person name="Jiggins C."/>
            <person name="Moest M."/>
            <person name="Warren A I."/>
            <person name="Generalovic N T."/>
            <person name="Byers J.R.P. K."/>
            <person name="Montejo-Kovacevich G."/>
            <person name="Yen C E."/>
        </authorList>
    </citation>
    <scope>NUCLEOTIDE SEQUENCE [LARGE SCALE GENOMIC DNA]</scope>
</reference>
<keyword evidence="3" id="KW-1003">Cell membrane</keyword>
<comment type="similarity">
    <text evidence="2">Belongs to the G-protein coupled receptor 2 family.</text>
</comment>
<evidence type="ECO:0000256" key="5">
    <source>
        <dbReference type="ARBA" id="ARBA00022729"/>
    </source>
</evidence>
<dbReference type="PROSITE" id="PS50261">
    <property type="entry name" value="G_PROTEIN_RECEP_F2_4"/>
    <property type="match status" value="1"/>
</dbReference>
<keyword evidence="5" id="KW-0732">Signal</keyword>
<dbReference type="Pfam" id="PF02793">
    <property type="entry name" value="HRM"/>
    <property type="match status" value="1"/>
</dbReference>
<dbReference type="CDD" id="cd15260">
    <property type="entry name" value="7tmB1_NPR_B4_insect-like"/>
    <property type="match status" value="1"/>
</dbReference>
<dbReference type="OMA" id="AECVYRY"/>
<evidence type="ECO:0000256" key="8">
    <source>
        <dbReference type="ARBA" id="ARBA00023136"/>
    </source>
</evidence>
<evidence type="ECO:0008006" key="18">
    <source>
        <dbReference type="Google" id="ProtNLM"/>
    </source>
</evidence>
<dbReference type="Proteomes" id="UP000594454">
    <property type="component" value="Chromosome 4"/>
</dbReference>
<dbReference type="GO" id="GO:0004948">
    <property type="term" value="F:calcitonin receptor activity"/>
    <property type="evidence" value="ECO:0007669"/>
    <property type="project" value="InterPro"/>
</dbReference>
<dbReference type="InterPro" id="IPR017983">
    <property type="entry name" value="GPCR_2_secretin-like_CS"/>
</dbReference>
<feature type="transmembrane region" description="Helical" evidence="13">
    <location>
        <begin position="169"/>
        <end position="189"/>
    </location>
</feature>
<dbReference type="OrthoDB" id="16753at2759"/>
<feature type="transmembrane region" description="Helical" evidence="13">
    <location>
        <begin position="330"/>
        <end position="347"/>
    </location>
</feature>
<feature type="transmembrane region" description="Helical" evidence="13">
    <location>
        <begin position="359"/>
        <end position="381"/>
    </location>
</feature>
<feature type="domain" description="G-protein coupled receptors family 2 profile 1" evidence="14">
    <location>
        <begin position="33"/>
        <end position="124"/>
    </location>
</feature>
<keyword evidence="4 13" id="KW-0812">Transmembrane</keyword>
<evidence type="ECO:0000256" key="11">
    <source>
        <dbReference type="ARBA" id="ARBA00023180"/>
    </source>
</evidence>
<feature type="transmembrane region" description="Helical" evidence="13">
    <location>
        <begin position="246"/>
        <end position="264"/>
    </location>
</feature>
<dbReference type="InterPro" id="IPR050332">
    <property type="entry name" value="GPCR_2"/>
</dbReference>
<keyword evidence="12" id="KW-0807">Transducer</keyword>
<protein>
    <recommendedName>
        <fullName evidence="18">Calcitonin receptor</fullName>
    </recommendedName>
</protein>
<dbReference type="PRINTS" id="PR01350">
    <property type="entry name" value="CTRFAMILY"/>
</dbReference>
<dbReference type="PANTHER" id="PTHR45620">
    <property type="entry name" value="PDF RECEPTOR-LIKE PROTEIN-RELATED"/>
    <property type="match status" value="1"/>
</dbReference>
<dbReference type="InterPro" id="IPR001879">
    <property type="entry name" value="GPCR_2_extracellular_dom"/>
</dbReference>
<feature type="domain" description="G-protein coupled receptors family 2 profile 2" evidence="15">
    <location>
        <begin position="132"/>
        <end position="382"/>
    </location>
</feature>
<comment type="subcellular location">
    <subcellularLocation>
        <location evidence="1">Cell membrane</location>
        <topology evidence="1">Multi-pass membrane protein</topology>
    </subcellularLocation>
</comment>
<dbReference type="GO" id="GO:0007188">
    <property type="term" value="P:adenylate cyclase-modulating G protein-coupled receptor signaling pathway"/>
    <property type="evidence" value="ECO:0007669"/>
    <property type="project" value="TreeGrafter"/>
</dbReference>
<dbReference type="InterPro" id="IPR000832">
    <property type="entry name" value="GPCR_2_secretin-like"/>
</dbReference>
<dbReference type="FunCoup" id="A0A7R8YZW9">
    <property type="interactions" value="21"/>
</dbReference>
<dbReference type="Gene3D" id="4.10.1240.10">
    <property type="entry name" value="GPCR, family 2, extracellular hormone receptor domain"/>
    <property type="match status" value="1"/>
</dbReference>